<accession>A0ABV3FY23</accession>
<feature type="compositionally biased region" description="Low complexity" evidence="7">
    <location>
        <begin position="275"/>
        <end position="293"/>
    </location>
</feature>
<dbReference type="EMBL" id="JBFAKC010000010">
    <property type="protein sequence ID" value="MEV0710314.1"/>
    <property type="molecule type" value="Genomic_DNA"/>
</dbReference>
<dbReference type="Gene3D" id="3.30.200.20">
    <property type="entry name" value="Phosphorylase Kinase, domain 1"/>
    <property type="match status" value="1"/>
</dbReference>
<keyword evidence="3 9" id="KW-0808">Transferase</keyword>
<feature type="domain" description="Protein kinase" evidence="8">
    <location>
        <begin position="12"/>
        <end position="278"/>
    </location>
</feature>
<dbReference type="Pfam" id="PF00069">
    <property type="entry name" value="Pkinase"/>
    <property type="match status" value="1"/>
</dbReference>
<dbReference type="InterPro" id="IPR000719">
    <property type="entry name" value="Prot_kinase_dom"/>
</dbReference>
<evidence type="ECO:0000256" key="4">
    <source>
        <dbReference type="ARBA" id="ARBA00022741"/>
    </source>
</evidence>
<organism evidence="9 10">
    <name type="scientific">Nocardia aurea</name>
    <dbReference type="NCBI Taxonomy" id="2144174"/>
    <lineage>
        <taxon>Bacteria</taxon>
        <taxon>Bacillati</taxon>
        <taxon>Actinomycetota</taxon>
        <taxon>Actinomycetes</taxon>
        <taxon>Mycobacteriales</taxon>
        <taxon>Nocardiaceae</taxon>
        <taxon>Nocardia</taxon>
    </lineage>
</organism>
<gene>
    <name evidence="9" type="ORF">AB0I48_22350</name>
</gene>
<feature type="region of interest" description="Disordered" evidence="7">
    <location>
        <begin position="275"/>
        <end position="294"/>
    </location>
</feature>
<evidence type="ECO:0000256" key="7">
    <source>
        <dbReference type="SAM" id="MobiDB-lite"/>
    </source>
</evidence>
<dbReference type="SUPFAM" id="SSF56112">
    <property type="entry name" value="Protein kinase-like (PK-like)"/>
    <property type="match status" value="1"/>
</dbReference>
<evidence type="ECO:0000313" key="10">
    <source>
        <dbReference type="Proteomes" id="UP001551695"/>
    </source>
</evidence>
<keyword evidence="10" id="KW-1185">Reference proteome</keyword>
<evidence type="ECO:0000256" key="1">
    <source>
        <dbReference type="ARBA" id="ARBA00012513"/>
    </source>
</evidence>
<keyword evidence="2" id="KW-0723">Serine/threonine-protein kinase</keyword>
<dbReference type="RefSeq" id="WP_357786144.1">
    <property type="nucleotide sequence ID" value="NZ_JBFAKC010000010.1"/>
</dbReference>
<keyword evidence="5 9" id="KW-0418">Kinase</keyword>
<evidence type="ECO:0000313" key="9">
    <source>
        <dbReference type="EMBL" id="MEV0710314.1"/>
    </source>
</evidence>
<protein>
    <recommendedName>
        <fullName evidence="1">non-specific serine/threonine protein kinase</fullName>
        <ecNumber evidence="1">2.7.11.1</ecNumber>
    </recommendedName>
</protein>
<keyword evidence="4" id="KW-0547">Nucleotide-binding</keyword>
<comment type="caution">
    <text evidence="9">The sequence shown here is derived from an EMBL/GenBank/DDBJ whole genome shotgun (WGS) entry which is preliminary data.</text>
</comment>
<keyword evidence="6" id="KW-0067">ATP-binding</keyword>
<dbReference type="PANTHER" id="PTHR43289">
    <property type="entry name" value="MITOGEN-ACTIVATED PROTEIN KINASE KINASE KINASE 20-RELATED"/>
    <property type="match status" value="1"/>
</dbReference>
<sequence length="502" mass="53509">MDVAEGTLIAGYRIERRLDGDETSTMYLARHPRLPRRDVVKVLSEACAKDAAFRARFLSEAETAVRVQHPNVVAVRDCGVHEDRWWIAMQYVDGVDAGSLVARGRTVLYVERAVRIVTEAARGLDEIHRKGLLHLDVKPANIAVVEQRAEPDRVWVADFGVARPRGDATTRAEVDGRSLILACAAPEQISGGEVDDRADVYSLGCTLFHLLTGSAPFDRDSPGAVISAHLNDAPPRPSVKNPLVPVAMDAVIAKALAKKPEDRFPSCGALARAASSALSPDPSPISPTGTRAGTNGGGRRRLLLVVAVVLAALAAVLASATYRAGRADDSASPSPVSTTGADPAAVAAAAAWSPHAALYQAFPNLLPATPLGLGYQGLNTCRFVDYTGDPVAFDVVDTVDRLECAGDQDPAFFVDISCNTARTPIAPAPASDIERLEGEERWTRPTGTGLLRWGTYLNATGRDIGALQVSFDDPGRSFCRIQVVGDASGSELRARWWLDAPL</sequence>
<name>A0ABV3FY23_9NOCA</name>
<dbReference type="Proteomes" id="UP001551695">
    <property type="component" value="Unassembled WGS sequence"/>
</dbReference>
<proteinExistence type="predicted"/>
<evidence type="ECO:0000256" key="5">
    <source>
        <dbReference type="ARBA" id="ARBA00022777"/>
    </source>
</evidence>
<dbReference type="SMART" id="SM00220">
    <property type="entry name" value="S_TKc"/>
    <property type="match status" value="1"/>
</dbReference>
<dbReference type="PROSITE" id="PS50011">
    <property type="entry name" value="PROTEIN_KINASE_DOM"/>
    <property type="match status" value="1"/>
</dbReference>
<reference evidence="9 10" key="1">
    <citation type="submission" date="2024-06" db="EMBL/GenBank/DDBJ databases">
        <title>The Natural Products Discovery Center: Release of the First 8490 Sequenced Strains for Exploring Actinobacteria Biosynthetic Diversity.</title>
        <authorList>
            <person name="Kalkreuter E."/>
            <person name="Kautsar S.A."/>
            <person name="Yang D."/>
            <person name="Bader C.D."/>
            <person name="Teijaro C.N."/>
            <person name="Fluegel L."/>
            <person name="Davis C.M."/>
            <person name="Simpson J.R."/>
            <person name="Lauterbach L."/>
            <person name="Steele A.D."/>
            <person name="Gui C."/>
            <person name="Meng S."/>
            <person name="Li G."/>
            <person name="Viehrig K."/>
            <person name="Ye F."/>
            <person name="Su P."/>
            <person name="Kiefer A.F."/>
            <person name="Nichols A."/>
            <person name="Cepeda A.J."/>
            <person name="Yan W."/>
            <person name="Fan B."/>
            <person name="Jiang Y."/>
            <person name="Adhikari A."/>
            <person name="Zheng C.-J."/>
            <person name="Schuster L."/>
            <person name="Cowan T.M."/>
            <person name="Smanski M.J."/>
            <person name="Chevrette M.G."/>
            <person name="De Carvalho L.P.S."/>
            <person name="Shen B."/>
        </authorList>
    </citation>
    <scope>NUCLEOTIDE SEQUENCE [LARGE SCALE GENOMIC DNA]</scope>
    <source>
        <strain evidence="9 10">NPDC050403</strain>
    </source>
</reference>
<evidence type="ECO:0000256" key="3">
    <source>
        <dbReference type="ARBA" id="ARBA00022679"/>
    </source>
</evidence>
<evidence type="ECO:0000256" key="2">
    <source>
        <dbReference type="ARBA" id="ARBA00022527"/>
    </source>
</evidence>
<evidence type="ECO:0000259" key="8">
    <source>
        <dbReference type="PROSITE" id="PS50011"/>
    </source>
</evidence>
<evidence type="ECO:0000256" key="6">
    <source>
        <dbReference type="ARBA" id="ARBA00022840"/>
    </source>
</evidence>
<dbReference type="EC" id="2.7.11.1" evidence="1"/>
<dbReference type="PANTHER" id="PTHR43289:SF6">
    <property type="entry name" value="SERINE_THREONINE-PROTEIN KINASE NEKL-3"/>
    <property type="match status" value="1"/>
</dbReference>
<dbReference type="CDD" id="cd14014">
    <property type="entry name" value="STKc_PknB_like"/>
    <property type="match status" value="1"/>
</dbReference>
<dbReference type="GO" id="GO:0004674">
    <property type="term" value="F:protein serine/threonine kinase activity"/>
    <property type="evidence" value="ECO:0007669"/>
    <property type="project" value="UniProtKB-EC"/>
</dbReference>
<dbReference type="InterPro" id="IPR011009">
    <property type="entry name" value="Kinase-like_dom_sf"/>
</dbReference>
<dbReference type="Gene3D" id="1.10.510.10">
    <property type="entry name" value="Transferase(Phosphotransferase) domain 1"/>
    <property type="match status" value="1"/>
</dbReference>